<dbReference type="AlphaFoldDB" id="A0A061G5V6"/>
<sequence>MVKDKKQSMASSEFQFQQLRYGAGGYLGGWLYFFPELKSELLYAPGPCLAICPSFASPLYLQTLLKPSICSFLSSFYFFPTLAIQTKNQKRKLVLIWTMTKNVEKFKKREMGGYPETQSSVFVLIMEKKRSRSETKESDSIWDCGSPLYDSYELASFGHVLERHTMALPYPCRPSMQLRIISNKPKAEARVAGEMGNLDGVGLFRKVVKWTLWKTRIRRDRK</sequence>
<organism evidence="1 2">
    <name type="scientific">Theobroma cacao</name>
    <name type="common">Cacao</name>
    <name type="synonym">Cocoa</name>
    <dbReference type="NCBI Taxonomy" id="3641"/>
    <lineage>
        <taxon>Eukaryota</taxon>
        <taxon>Viridiplantae</taxon>
        <taxon>Streptophyta</taxon>
        <taxon>Embryophyta</taxon>
        <taxon>Tracheophyta</taxon>
        <taxon>Spermatophyta</taxon>
        <taxon>Magnoliopsida</taxon>
        <taxon>eudicotyledons</taxon>
        <taxon>Gunneridae</taxon>
        <taxon>Pentapetalae</taxon>
        <taxon>rosids</taxon>
        <taxon>malvids</taxon>
        <taxon>Malvales</taxon>
        <taxon>Malvaceae</taxon>
        <taxon>Byttnerioideae</taxon>
        <taxon>Theobroma</taxon>
    </lineage>
</organism>
<reference evidence="1 2" key="1">
    <citation type="journal article" date="2013" name="Genome Biol.">
        <title>The genome sequence of the most widely cultivated cacao type and its use to identify candidate genes regulating pod color.</title>
        <authorList>
            <person name="Motamayor J.C."/>
            <person name="Mockaitis K."/>
            <person name="Schmutz J."/>
            <person name="Haiminen N."/>
            <person name="Iii D.L."/>
            <person name="Cornejo O."/>
            <person name="Findley S.D."/>
            <person name="Zheng P."/>
            <person name="Utro F."/>
            <person name="Royaert S."/>
            <person name="Saski C."/>
            <person name="Jenkins J."/>
            <person name="Podicheti R."/>
            <person name="Zhao M."/>
            <person name="Scheffler B.E."/>
            <person name="Stack J.C."/>
            <person name="Feltus F.A."/>
            <person name="Mustiga G.M."/>
            <person name="Amores F."/>
            <person name="Phillips W."/>
            <person name="Marelli J.P."/>
            <person name="May G.D."/>
            <person name="Shapiro H."/>
            <person name="Ma J."/>
            <person name="Bustamante C.D."/>
            <person name="Schnell R.J."/>
            <person name="Main D."/>
            <person name="Gilbert D."/>
            <person name="Parida L."/>
            <person name="Kuhn D.N."/>
        </authorList>
    </citation>
    <scope>NUCLEOTIDE SEQUENCE [LARGE SCALE GENOMIC DNA]</scope>
    <source>
        <strain evidence="2">cv. Matina 1-6</strain>
    </source>
</reference>
<dbReference type="PANTHER" id="PTHR33978">
    <property type="entry name" value="SERINE/THREONINE-KINASE"/>
    <property type="match status" value="1"/>
</dbReference>
<keyword evidence="2" id="KW-1185">Reference proteome</keyword>
<dbReference type="Gramene" id="EOY24961">
    <property type="protein sequence ID" value="EOY24961"/>
    <property type="gene ID" value="TCM_016412"/>
</dbReference>
<evidence type="ECO:0000313" key="1">
    <source>
        <dbReference type="EMBL" id="EOY24961.1"/>
    </source>
</evidence>
<dbReference type="EMBL" id="CM001881">
    <property type="protein sequence ID" value="EOY24961.1"/>
    <property type="molecule type" value="Genomic_DNA"/>
</dbReference>
<name>A0A061G5V6_THECC</name>
<proteinExistence type="predicted"/>
<accession>A0A061G5V6</accession>
<dbReference type="PANTHER" id="PTHR33978:SF18">
    <property type="entry name" value="OS01G0656300 PROTEIN"/>
    <property type="match status" value="1"/>
</dbReference>
<dbReference type="InParanoid" id="A0A061G5V6"/>
<dbReference type="Proteomes" id="UP000026915">
    <property type="component" value="Chromosome 3"/>
</dbReference>
<dbReference type="eggNOG" id="ENOG502SCHU">
    <property type="taxonomic scope" value="Eukaryota"/>
</dbReference>
<gene>
    <name evidence="1" type="ORF">TCM_016412</name>
</gene>
<dbReference type="HOGENOM" id="CLU_1247267_0_0_1"/>
<evidence type="ECO:0000313" key="2">
    <source>
        <dbReference type="Proteomes" id="UP000026915"/>
    </source>
</evidence>
<protein>
    <submittedName>
        <fullName evidence="1">Uncharacterized protein</fullName>
    </submittedName>
</protein>